<dbReference type="AlphaFoldDB" id="A0A5C3PKE0"/>
<dbReference type="Proteomes" id="UP000308197">
    <property type="component" value="Unassembled WGS sequence"/>
</dbReference>
<accession>A0A5C3PKE0</accession>
<reference evidence="1 2" key="1">
    <citation type="journal article" date="2019" name="Nat. Ecol. Evol.">
        <title>Megaphylogeny resolves global patterns of mushroom evolution.</title>
        <authorList>
            <person name="Varga T."/>
            <person name="Krizsan K."/>
            <person name="Foldi C."/>
            <person name="Dima B."/>
            <person name="Sanchez-Garcia M."/>
            <person name="Sanchez-Ramirez S."/>
            <person name="Szollosi G.J."/>
            <person name="Szarkandi J.G."/>
            <person name="Papp V."/>
            <person name="Albert L."/>
            <person name="Andreopoulos W."/>
            <person name="Angelini C."/>
            <person name="Antonin V."/>
            <person name="Barry K.W."/>
            <person name="Bougher N.L."/>
            <person name="Buchanan P."/>
            <person name="Buyck B."/>
            <person name="Bense V."/>
            <person name="Catcheside P."/>
            <person name="Chovatia M."/>
            <person name="Cooper J."/>
            <person name="Damon W."/>
            <person name="Desjardin D."/>
            <person name="Finy P."/>
            <person name="Geml J."/>
            <person name="Haridas S."/>
            <person name="Hughes K."/>
            <person name="Justo A."/>
            <person name="Karasinski D."/>
            <person name="Kautmanova I."/>
            <person name="Kiss B."/>
            <person name="Kocsube S."/>
            <person name="Kotiranta H."/>
            <person name="LaButti K.M."/>
            <person name="Lechner B.E."/>
            <person name="Liimatainen K."/>
            <person name="Lipzen A."/>
            <person name="Lukacs Z."/>
            <person name="Mihaltcheva S."/>
            <person name="Morgado L.N."/>
            <person name="Niskanen T."/>
            <person name="Noordeloos M.E."/>
            <person name="Ohm R.A."/>
            <person name="Ortiz-Santana B."/>
            <person name="Ovrebo C."/>
            <person name="Racz N."/>
            <person name="Riley R."/>
            <person name="Savchenko A."/>
            <person name="Shiryaev A."/>
            <person name="Soop K."/>
            <person name="Spirin V."/>
            <person name="Szebenyi C."/>
            <person name="Tomsovsky M."/>
            <person name="Tulloss R.E."/>
            <person name="Uehling J."/>
            <person name="Grigoriev I.V."/>
            <person name="Vagvolgyi C."/>
            <person name="Papp T."/>
            <person name="Martin F.M."/>
            <person name="Miettinen O."/>
            <person name="Hibbett D.S."/>
            <person name="Nagy L.G."/>
        </authorList>
    </citation>
    <scope>NUCLEOTIDE SEQUENCE [LARGE SCALE GENOMIC DNA]</scope>
    <source>
        <strain evidence="1 2">HHB13444</strain>
    </source>
</reference>
<organism evidence="1 2">
    <name type="scientific">Polyporus arcularius HHB13444</name>
    <dbReference type="NCBI Taxonomy" id="1314778"/>
    <lineage>
        <taxon>Eukaryota</taxon>
        <taxon>Fungi</taxon>
        <taxon>Dikarya</taxon>
        <taxon>Basidiomycota</taxon>
        <taxon>Agaricomycotina</taxon>
        <taxon>Agaricomycetes</taxon>
        <taxon>Polyporales</taxon>
        <taxon>Polyporaceae</taxon>
        <taxon>Polyporus</taxon>
    </lineage>
</organism>
<protein>
    <submittedName>
        <fullName evidence="1">Uncharacterized protein</fullName>
    </submittedName>
</protein>
<dbReference type="InParanoid" id="A0A5C3PKE0"/>
<keyword evidence="2" id="KW-1185">Reference proteome</keyword>
<gene>
    <name evidence="1" type="ORF">K466DRAFT_485070</name>
</gene>
<evidence type="ECO:0000313" key="1">
    <source>
        <dbReference type="EMBL" id="TFK90254.1"/>
    </source>
</evidence>
<feature type="non-terminal residue" evidence="1">
    <location>
        <position position="1"/>
    </location>
</feature>
<dbReference type="EMBL" id="ML211051">
    <property type="protein sequence ID" value="TFK90254.1"/>
    <property type="molecule type" value="Genomic_DNA"/>
</dbReference>
<sequence>TVIAISRAPLILADILLVYITWTKLDSRSALRLDGRRTDRLSPSNILFRDGMSLS</sequence>
<evidence type="ECO:0000313" key="2">
    <source>
        <dbReference type="Proteomes" id="UP000308197"/>
    </source>
</evidence>
<proteinExistence type="predicted"/>
<name>A0A5C3PKE0_9APHY</name>